<proteinExistence type="predicted"/>
<sequence>MELLVRCDWGLRLYPKAFLIKKVWFEVHESIINLKDFDLLLQERLSAEAERMRYVSLHDVVLDMARWIASKENSGLKILFLDNYDSKTPIARLDLKVLYIRRASGSSNLFSLNVLSSLRDLRVLQVEEFIEVMAISTLTKLKGVEFLVCVVNVQVAMILQNLRSVLIEDCKSLKRIEIRGCLQLAQVFNGDNGVVHRISQSGLRVVDYPRLRIKRSEFN</sequence>
<evidence type="ECO:0000313" key="2">
    <source>
        <dbReference type="Proteomes" id="UP000593573"/>
    </source>
</evidence>
<accession>A0A7J8VCE1</accession>
<comment type="caution">
    <text evidence="1">The sequence shown here is derived from an EMBL/GenBank/DDBJ whole genome shotgun (WGS) entry which is preliminary data.</text>
</comment>
<reference evidence="1 2" key="1">
    <citation type="journal article" date="2019" name="Genome Biol. Evol.">
        <title>Insights into the evolution of the New World diploid cottons (Gossypium, subgenus Houzingenia) based on genome sequencing.</title>
        <authorList>
            <person name="Grover C.E."/>
            <person name="Arick M.A. 2nd"/>
            <person name="Thrash A."/>
            <person name="Conover J.L."/>
            <person name="Sanders W.S."/>
            <person name="Peterson D.G."/>
            <person name="Frelichowski J.E."/>
            <person name="Scheffler J.A."/>
            <person name="Scheffler B.E."/>
            <person name="Wendel J.F."/>
        </authorList>
    </citation>
    <scope>NUCLEOTIDE SEQUENCE [LARGE SCALE GENOMIC DNA]</scope>
    <source>
        <strain evidence="1">57</strain>
        <tissue evidence="1">Leaf</tissue>
    </source>
</reference>
<keyword evidence="2" id="KW-1185">Reference proteome</keyword>
<name>A0A7J8VCE1_9ROSI</name>
<gene>
    <name evidence="1" type="ORF">Goklo_012148</name>
</gene>
<evidence type="ECO:0000313" key="1">
    <source>
        <dbReference type="EMBL" id="MBA0660094.1"/>
    </source>
</evidence>
<protein>
    <submittedName>
        <fullName evidence="1">Uncharacterized protein</fullName>
    </submittedName>
</protein>
<dbReference type="OrthoDB" id="10404764at2759"/>
<dbReference type="EMBL" id="JABFAB010000009">
    <property type="protein sequence ID" value="MBA0660094.1"/>
    <property type="molecule type" value="Genomic_DNA"/>
</dbReference>
<dbReference type="Proteomes" id="UP000593573">
    <property type="component" value="Unassembled WGS sequence"/>
</dbReference>
<organism evidence="1 2">
    <name type="scientific">Gossypium klotzschianum</name>
    <dbReference type="NCBI Taxonomy" id="34286"/>
    <lineage>
        <taxon>Eukaryota</taxon>
        <taxon>Viridiplantae</taxon>
        <taxon>Streptophyta</taxon>
        <taxon>Embryophyta</taxon>
        <taxon>Tracheophyta</taxon>
        <taxon>Spermatophyta</taxon>
        <taxon>Magnoliopsida</taxon>
        <taxon>eudicotyledons</taxon>
        <taxon>Gunneridae</taxon>
        <taxon>Pentapetalae</taxon>
        <taxon>rosids</taxon>
        <taxon>malvids</taxon>
        <taxon>Malvales</taxon>
        <taxon>Malvaceae</taxon>
        <taxon>Malvoideae</taxon>
        <taxon>Gossypium</taxon>
    </lineage>
</organism>
<dbReference type="AlphaFoldDB" id="A0A7J8VCE1"/>